<feature type="transmembrane region" description="Helical" evidence="1">
    <location>
        <begin position="85"/>
        <end position="109"/>
    </location>
</feature>
<feature type="transmembrane region" description="Helical" evidence="1">
    <location>
        <begin position="121"/>
        <end position="146"/>
    </location>
</feature>
<keyword evidence="1" id="KW-0812">Transmembrane</keyword>
<keyword evidence="1" id="KW-1133">Transmembrane helix</keyword>
<feature type="transmembrane region" description="Helical" evidence="1">
    <location>
        <begin position="39"/>
        <end position="59"/>
    </location>
</feature>
<sequence length="217" mass="23761">MSGLLKNNFYTALSNARIFLAVMLFMSVCVVWSNDAQAFVMGYMLLGMTGFSVIPMAGIRKESASRWSRYKLTAPVKRKDIVKSYYVSQLLWLSAGVLLTGMGVGLSILLHGVPFDRNIDILMLFAVGTGLSLFAGAVFFPLYCFWGEERSEIALAFSLLGAAGLLAWLTAGINSLFGPHMSTAQIILGAAMVFVCALLTFFLSCPLTAFLFQRKEF</sequence>
<protein>
    <submittedName>
        <fullName evidence="2">ABC-2 transporter permease</fullName>
    </submittedName>
</protein>
<feature type="transmembrane region" description="Helical" evidence="1">
    <location>
        <begin position="186"/>
        <end position="212"/>
    </location>
</feature>
<proteinExistence type="predicted"/>
<name>A0A9D2NJV8_9FIRM</name>
<feature type="transmembrane region" description="Helical" evidence="1">
    <location>
        <begin position="153"/>
        <end position="174"/>
    </location>
</feature>
<organism evidence="2 3">
    <name type="scientific">Candidatus Eisenbergiella merdavium</name>
    <dbReference type="NCBI Taxonomy" id="2838551"/>
    <lineage>
        <taxon>Bacteria</taxon>
        <taxon>Bacillati</taxon>
        <taxon>Bacillota</taxon>
        <taxon>Clostridia</taxon>
        <taxon>Lachnospirales</taxon>
        <taxon>Lachnospiraceae</taxon>
        <taxon>Eisenbergiella</taxon>
    </lineage>
</organism>
<comment type="caution">
    <text evidence="2">The sequence shown here is derived from an EMBL/GenBank/DDBJ whole genome shotgun (WGS) entry which is preliminary data.</text>
</comment>
<feature type="transmembrane region" description="Helical" evidence="1">
    <location>
        <begin position="12"/>
        <end position="33"/>
    </location>
</feature>
<reference evidence="2" key="1">
    <citation type="journal article" date="2021" name="PeerJ">
        <title>Extensive microbial diversity within the chicken gut microbiome revealed by metagenomics and culture.</title>
        <authorList>
            <person name="Gilroy R."/>
            <person name="Ravi A."/>
            <person name="Getino M."/>
            <person name="Pursley I."/>
            <person name="Horton D.L."/>
            <person name="Alikhan N.F."/>
            <person name="Baker D."/>
            <person name="Gharbi K."/>
            <person name="Hall N."/>
            <person name="Watson M."/>
            <person name="Adriaenssens E.M."/>
            <person name="Foster-Nyarko E."/>
            <person name="Jarju S."/>
            <person name="Secka A."/>
            <person name="Antonio M."/>
            <person name="Oren A."/>
            <person name="Chaudhuri R.R."/>
            <person name="La Ragione R."/>
            <person name="Hildebrand F."/>
            <person name="Pallen M.J."/>
        </authorList>
    </citation>
    <scope>NUCLEOTIDE SEQUENCE</scope>
    <source>
        <strain evidence="2">USAMLcec2-132</strain>
    </source>
</reference>
<evidence type="ECO:0000313" key="3">
    <source>
        <dbReference type="Proteomes" id="UP000823891"/>
    </source>
</evidence>
<dbReference type="InterPro" id="IPR025699">
    <property type="entry name" value="ABC2_memb-like"/>
</dbReference>
<accession>A0A9D2NJV8</accession>
<dbReference type="AlphaFoldDB" id="A0A9D2NJV8"/>
<reference evidence="2" key="2">
    <citation type="submission" date="2021-04" db="EMBL/GenBank/DDBJ databases">
        <authorList>
            <person name="Gilroy R."/>
        </authorList>
    </citation>
    <scope>NUCLEOTIDE SEQUENCE</scope>
    <source>
        <strain evidence="2">USAMLcec2-132</strain>
    </source>
</reference>
<gene>
    <name evidence="2" type="ORF">H9761_15450</name>
</gene>
<evidence type="ECO:0000313" key="2">
    <source>
        <dbReference type="EMBL" id="HJC25069.1"/>
    </source>
</evidence>
<evidence type="ECO:0000256" key="1">
    <source>
        <dbReference type="SAM" id="Phobius"/>
    </source>
</evidence>
<dbReference type="EMBL" id="DWWS01000054">
    <property type="protein sequence ID" value="HJC25069.1"/>
    <property type="molecule type" value="Genomic_DNA"/>
</dbReference>
<dbReference type="Proteomes" id="UP000823891">
    <property type="component" value="Unassembled WGS sequence"/>
</dbReference>
<keyword evidence="1" id="KW-0472">Membrane</keyword>
<dbReference type="Pfam" id="PF13346">
    <property type="entry name" value="ABC2_membrane_5"/>
    <property type="match status" value="1"/>
</dbReference>